<proteinExistence type="predicted"/>
<protein>
    <submittedName>
        <fullName evidence="2">Transposase and inactivated derivatives, IS30 family</fullName>
    </submittedName>
</protein>
<dbReference type="PROSITE" id="PS50994">
    <property type="entry name" value="INTEGRASE"/>
    <property type="match status" value="1"/>
</dbReference>
<accession>A0A1I1S0D4</accession>
<dbReference type="Proteomes" id="UP000198611">
    <property type="component" value="Unassembled WGS sequence"/>
</dbReference>
<dbReference type="SUPFAM" id="SSF46689">
    <property type="entry name" value="Homeodomain-like"/>
    <property type="match status" value="1"/>
</dbReference>
<reference evidence="2" key="1">
    <citation type="submission" date="2016-10" db="EMBL/GenBank/DDBJ databases">
        <authorList>
            <person name="de Groot N.N."/>
        </authorList>
    </citation>
    <scope>NUCLEOTIDE SEQUENCE [LARGE SCALE GENOMIC DNA]</scope>
    <source>
        <strain evidence="2">HL3</strain>
    </source>
</reference>
<dbReference type="InterPro" id="IPR001584">
    <property type="entry name" value="Integrase_cat-core"/>
</dbReference>
<dbReference type="GO" id="GO:0003676">
    <property type="term" value="F:nucleic acid binding"/>
    <property type="evidence" value="ECO:0007669"/>
    <property type="project" value="InterPro"/>
</dbReference>
<dbReference type="Pfam" id="PF00665">
    <property type="entry name" value="rve"/>
    <property type="match status" value="1"/>
</dbReference>
<dbReference type="Gene3D" id="3.30.420.10">
    <property type="entry name" value="Ribonuclease H-like superfamily/Ribonuclease H"/>
    <property type="match status" value="1"/>
</dbReference>
<dbReference type="InterPro" id="IPR047656">
    <property type="entry name" value="IS481-like_transpos"/>
</dbReference>
<dbReference type="InterPro" id="IPR012337">
    <property type="entry name" value="RNaseH-like_sf"/>
</dbReference>
<dbReference type="RefSeq" id="WP_093428206.1">
    <property type="nucleotide sequence ID" value="NZ_FOMJ01000004.1"/>
</dbReference>
<name>A0A1I1S0D4_9GAMM</name>
<dbReference type="OrthoDB" id="9803878at2"/>
<dbReference type="AlphaFoldDB" id="A0A1I1S0D4"/>
<dbReference type="SUPFAM" id="SSF53098">
    <property type="entry name" value="Ribonuclease H-like"/>
    <property type="match status" value="1"/>
</dbReference>
<gene>
    <name evidence="2" type="ORF">SAMN05660831_01573</name>
</gene>
<keyword evidence="3" id="KW-1185">Reference proteome</keyword>
<dbReference type="EMBL" id="FOMJ01000004">
    <property type="protein sequence ID" value="SFD38028.1"/>
    <property type="molecule type" value="Genomic_DNA"/>
</dbReference>
<dbReference type="PANTHER" id="PTHR35004">
    <property type="entry name" value="TRANSPOSASE RV3428C-RELATED"/>
    <property type="match status" value="1"/>
</dbReference>
<dbReference type="Pfam" id="PF13551">
    <property type="entry name" value="HTH_29"/>
    <property type="match status" value="1"/>
</dbReference>
<dbReference type="GO" id="GO:0015074">
    <property type="term" value="P:DNA integration"/>
    <property type="evidence" value="ECO:0007669"/>
    <property type="project" value="InterPro"/>
</dbReference>
<dbReference type="InterPro" id="IPR009057">
    <property type="entry name" value="Homeodomain-like_sf"/>
</dbReference>
<evidence type="ECO:0000313" key="3">
    <source>
        <dbReference type="Proteomes" id="UP000198611"/>
    </source>
</evidence>
<dbReference type="PANTHER" id="PTHR35004:SF6">
    <property type="entry name" value="TRANSPOSASE"/>
    <property type="match status" value="1"/>
</dbReference>
<dbReference type="InterPro" id="IPR036397">
    <property type="entry name" value="RNaseH_sf"/>
</dbReference>
<sequence length="324" mass="37620">MDIRLHKNATTTPARRAAIQASDKPVRELAREFGVSEDTIRRWRKRETTEDGSHTAHRLRTTLTPEQEAVVVALRRTLWLSLEDMLAVTREFLNENASRSAVHRLLKRHGISTMPTEAKPRRPSKPFQAYDPGYLHVDVKYLPQMADEDRRRYLFVAIDRATRWVFVDICADKSASTARRFLRKLHKACPVRIRTLLTDNGKEFTDRLFGVRAKGASGDHEFDQLCEALGIEHRLTRPKTPQTNGMVERFNGRISEVLATHHFDSRASLEQTLKRYVHLYNHHLPQKALDHQPPIQAMKSWYAERPDLFHRKPRNHPGPDSYTE</sequence>
<evidence type="ECO:0000313" key="2">
    <source>
        <dbReference type="EMBL" id="SFD38028.1"/>
    </source>
</evidence>
<feature type="domain" description="Integrase catalytic" evidence="1">
    <location>
        <begin position="122"/>
        <end position="302"/>
    </location>
</feature>
<evidence type="ECO:0000259" key="1">
    <source>
        <dbReference type="PROSITE" id="PS50994"/>
    </source>
</evidence>
<organism evidence="2 3">
    <name type="scientific">Thiohalospira halophila DSM 15071</name>
    <dbReference type="NCBI Taxonomy" id="1123397"/>
    <lineage>
        <taxon>Bacteria</taxon>
        <taxon>Pseudomonadati</taxon>
        <taxon>Pseudomonadota</taxon>
        <taxon>Gammaproteobacteria</taxon>
        <taxon>Thiohalospirales</taxon>
        <taxon>Thiohalospiraceae</taxon>
        <taxon>Thiohalospira</taxon>
    </lineage>
</organism>
<dbReference type="NCBIfam" id="NF033577">
    <property type="entry name" value="transpos_IS481"/>
    <property type="match status" value="1"/>
</dbReference>